<dbReference type="InterPro" id="IPR027417">
    <property type="entry name" value="P-loop_NTPase"/>
</dbReference>
<keyword evidence="2" id="KW-0813">Transport</keyword>
<feature type="transmembrane region" description="Helical" evidence="9">
    <location>
        <begin position="156"/>
        <end position="173"/>
    </location>
</feature>
<evidence type="ECO:0000313" key="13">
    <source>
        <dbReference type="Proteomes" id="UP001058072"/>
    </source>
</evidence>
<evidence type="ECO:0000256" key="9">
    <source>
        <dbReference type="SAM" id="Phobius"/>
    </source>
</evidence>
<organism evidence="12 13">
    <name type="scientific">Turicibacter bilis</name>
    <dbReference type="NCBI Taxonomy" id="2735723"/>
    <lineage>
        <taxon>Bacteria</taxon>
        <taxon>Bacillati</taxon>
        <taxon>Bacillota</taxon>
        <taxon>Erysipelotrichia</taxon>
        <taxon>Erysipelotrichales</taxon>
        <taxon>Turicibacteraceae</taxon>
        <taxon>Turicibacter</taxon>
    </lineage>
</organism>
<dbReference type="InterPro" id="IPR036640">
    <property type="entry name" value="ABC1_TM_sf"/>
</dbReference>
<evidence type="ECO:0000256" key="3">
    <source>
        <dbReference type="ARBA" id="ARBA00022475"/>
    </source>
</evidence>
<feature type="domain" description="ABC transporter" evidence="10">
    <location>
        <begin position="353"/>
        <end position="587"/>
    </location>
</feature>
<dbReference type="GO" id="GO:0005524">
    <property type="term" value="F:ATP binding"/>
    <property type="evidence" value="ECO:0007669"/>
    <property type="project" value="UniProtKB-KW"/>
</dbReference>
<gene>
    <name evidence="12" type="ORF">J0J70_07100</name>
</gene>
<dbReference type="GO" id="GO:0016887">
    <property type="term" value="F:ATP hydrolysis activity"/>
    <property type="evidence" value="ECO:0007669"/>
    <property type="project" value="InterPro"/>
</dbReference>
<dbReference type="GO" id="GO:0005886">
    <property type="term" value="C:plasma membrane"/>
    <property type="evidence" value="ECO:0007669"/>
    <property type="project" value="UniProtKB-SubCell"/>
</dbReference>
<dbReference type="RefSeq" id="WP_212724526.1">
    <property type="nucleotide sequence ID" value="NZ_CP071250.1"/>
</dbReference>
<proteinExistence type="predicted"/>
<feature type="transmembrane region" description="Helical" evidence="9">
    <location>
        <begin position="20"/>
        <end position="43"/>
    </location>
</feature>
<feature type="transmembrane region" description="Helical" evidence="9">
    <location>
        <begin position="72"/>
        <end position="91"/>
    </location>
</feature>
<name>A0A9Q9CPG0_9FIRM</name>
<evidence type="ECO:0000256" key="5">
    <source>
        <dbReference type="ARBA" id="ARBA00022741"/>
    </source>
</evidence>
<dbReference type="PANTHER" id="PTHR43394">
    <property type="entry name" value="ATP-DEPENDENT PERMEASE MDL1, MITOCHONDRIAL"/>
    <property type="match status" value="1"/>
</dbReference>
<feature type="domain" description="ABC transmembrane type-1" evidence="11">
    <location>
        <begin position="20"/>
        <end position="320"/>
    </location>
</feature>
<dbReference type="InterPro" id="IPR011527">
    <property type="entry name" value="ABC1_TM_dom"/>
</dbReference>
<dbReference type="PROSITE" id="PS50929">
    <property type="entry name" value="ABC_TM1F"/>
    <property type="match status" value="1"/>
</dbReference>
<dbReference type="Pfam" id="PF00664">
    <property type="entry name" value="ABC_membrane"/>
    <property type="match status" value="1"/>
</dbReference>
<dbReference type="InterPro" id="IPR017871">
    <property type="entry name" value="ABC_transporter-like_CS"/>
</dbReference>
<protein>
    <submittedName>
        <fullName evidence="12">ABC transporter ATP-binding protein/permease</fullName>
    </submittedName>
</protein>
<dbReference type="EMBL" id="CP071250">
    <property type="protein sequence ID" value="UUF07403.1"/>
    <property type="molecule type" value="Genomic_DNA"/>
</dbReference>
<keyword evidence="6 12" id="KW-0067">ATP-binding</keyword>
<dbReference type="PROSITE" id="PS50893">
    <property type="entry name" value="ABC_TRANSPORTER_2"/>
    <property type="match status" value="1"/>
</dbReference>
<dbReference type="InterPro" id="IPR039421">
    <property type="entry name" value="Type_1_exporter"/>
</dbReference>
<sequence>MMINKRLISICDESKKYMGLTILCSWIGIICNIIIVLLIGQLINVMVAGQTLNLTSGSLWTAMSDYMLTKHVSLTMGIIIIVIALIVKLVSHHLYGTFSYKSSANARATLRRLVYEKLLRLGMDYQKSEKTSGVVQLSIEGVEQLEIYFGKYIPQFFYSLLAPLTLFVVISFISWQAALVFMLCVPLIPVSIIAIMKVAKRILKEYWNNYANLGDTFLENLQGLTTLKVYGQDDQKHIEMNEEAEAFRRITMKVLSMQLNSINIMDLIAFGGSALGTIVAIYQFKNGNLQVGDLIVIILLSSEFFIPLRLLGSYFHIAMNGMAASDRIFALLDTEEEVVKSPKVIPASDQLNIKVENVNFSYDGQRQVLKDISLDLTPGGLTAIVGESGSGKSTMAVLLLAQKKVNQGQITLNGVRLSDIAPEELYRHVSLVSAHSHIFKGTLRDNLLMANPAATMDEIEQALKTARLYDFVMSLPNGLETEVAENGSSLSGGQKQRLALARVILANRQAIIFDEATSNIDVESEEAIWDAIYDLSETKTIMVISHRLASVKRAKMIHVFKLGELVESGTHEALMNLDGVYAHMVSEQQQLESIREVR</sequence>
<evidence type="ECO:0000256" key="8">
    <source>
        <dbReference type="ARBA" id="ARBA00023136"/>
    </source>
</evidence>
<dbReference type="SUPFAM" id="SSF52540">
    <property type="entry name" value="P-loop containing nucleoside triphosphate hydrolases"/>
    <property type="match status" value="1"/>
</dbReference>
<keyword evidence="5" id="KW-0547">Nucleotide-binding</keyword>
<dbReference type="FunFam" id="3.40.50.300:FF:000854">
    <property type="entry name" value="Multidrug ABC transporter ATP-binding protein"/>
    <property type="match status" value="1"/>
</dbReference>
<reference evidence="12" key="1">
    <citation type="submission" date="2021-03" db="EMBL/GenBank/DDBJ databases">
        <title>Comparative Genomics and Metabolomics in the genus Turicibacter.</title>
        <authorList>
            <person name="Maki J."/>
            <person name="Looft T."/>
        </authorList>
    </citation>
    <scope>NUCLEOTIDE SEQUENCE</scope>
    <source>
        <strain evidence="12">ISU324</strain>
    </source>
</reference>
<dbReference type="PANTHER" id="PTHR43394:SF1">
    <property type="entry name" value="ATP-BINDING CASSETTE SUB-FAMILY B MEMBER 10, MITOCHONDRIAL"/>
    <property type="match status" value="1"/>
</dbReference>
<feature type="transmembrane region" description="Helical" evidence="9">
    <location>
        <begin position="294"/>
        <end position="312"/>
    </location>
</feature>
<dbReference type="Proteomes" id="UP001058072">
    <property type="component" value="Chromosome"/>
</dbReference>
<evidence type="ECO:0000313" key="12">
    <source>
        <dbReference type="EMBL" id="UUF07403.1"/>
    </source>
</evidence>
<accession>A0A9Q9CPG0</accession>
<dbReference type="InterPro" id="IPR003593">
    <property type="entry name" value="AAA+_ATPase"/>
</dbReference>
<keyword evidence="3" id="KW-1003">Cell membrane</keyword>
<evidence type="ECO:0000259" key="10">
    <source>
        <dbReference type="PROSITE" id="PS50893"/>
    </source>
</evidence>
<dbReference type="SUPFAM" id="SSF90123">
    <property type="entry name" value="ABC transporter transmembrane region"/>
    <property type="match status" value="1"/>
</dbReference>
<dbReference type="CDD" id="cd18781">
    <property type="entry name" value="ABC_6TM_AarD_CydDC_like"/>
    <property type="match status" value="1"/>
</dbReference>
<evidence type="ECO:0000256" key="2">
    <source>
        <dbReference type="ARBA" id="ARBA00022448"/>
    </source>
</evidence>
<evidence type="ECO:0000256" key="6">
    <source>
        <dbReference type="ARBA" id="ARBA00022840"/>
    </source>
</evidence>
<comment type="subcellular location">
    <subcellularLocation>
        <location evidence="1">Cell membrane</location>
        <topology evidence="1">Multi-pass membrane protein</topology>
    </subcellularLocation>
</comment>
<feature type="transmembrane region" description="Helical" evidence="9">
    <location>
        <begin position="262"/>
        <end position="282"/>
    </location>
</feature>
<dbReference type="PROSITE" id="PS00211">
    <property type="entry name" value="ABC_TRANSPORTER_1"/>
    <property type="match status" value="1"/>
</dbReference>
<evidence type="ECO:0000256" key="4">
    <source>
        <dbReference type="ARBA" id="ARBA00022692"/>
    </source>
</evidence>
<keyword evidence="7 9" id="KW-1133">Transmembrane helix</keyword>
<evidence type="ECO:0000256" key="1">
    <source>
        <dbReference type="ARBA" id="ARBA00004651"/>
    </source>
</evidence>
<evidence type="ECO:0000256" key="7">
    <source>
        <dbReference type="ARBA" id="ARBA00022989"/>
    </source>
</evidence>
<dbReference type="Gene3D" id="1.20.1560.10">
    <property type="entry name" value="ABC transporter type 1, transmembrane domain"/>
    <property type="match status" value="1"/>
</dbReference>
<dbReference type="AlphaFoldDB" id="A0A9Q9CPG0"/>
<evidence type="ECO:0000259" key="11">
    <source>
        <dbReference type="PROSITE" id="PS50929"/>
    </source>
</evidence>
<dbReference type="Pfam" id="PF00005">
    <property type="entry name" value="ABC_tran"/>
    <property type="match status" value="1"/>
</dbReference>
<keyword evidence="8 9" id="KW-0472">Membrane</keyword>
<dbReference type="InterPro" id="IPR003439">
    <property type="entry name" value="ABC_transporter-like_ATP-bd"/>
</dbReference>
<dbReference type="Gene3D" id="3.40.50.300">
    <property type="entry name" value="P-loop containing nucleotide triphosphate hydrolases"/>
    <property type="match status" value="1"/>
</dbReference>
<feature type="transmembrane region" description="Helical" evidence="9">
    <location>
        <begin position="179"/>
        <end position="199"/>
    </location>
</feature>
<dbReference type="SMART" id="SM00382">
    <property type="entry name" value="AAA"/>
    <property type="match status" value="1"/>
</dbReference>
<keyword evidence="4 9" id="KW-0812">Transmembrane</keyword>
<dbReference type="GO" id="GO:0015421">
    <property type="term" value="F:ABC-type oligopeptide transporter activity"/>
    <property type="evidence" value="ECO:0007669"/>
    <property type="project" value="TreeGrafter"/>
</dbReference>